<reference evidence="1 2" key="1">
    <citation type="journal article" date="2014" name="Agronomy (Basel)">
        <title>A Draft Genome Sequence for Ensete ventricosum, the Drought-Tolerant Tree Against Hunger.</title>
        <authorList>
            <person name="Harrison J."/>
            <person name="Moore K.A."/>
            <person name="Paszkiewicz K."/>
            <person name="Jones T."/>
            <person name="Grant M."/>
            <person name="Ambacheew D."/>
            <person name="Muzemil S."/>
            <person name="Studholme D.J."/>
        </authorList>
    </citation>
    <scope>NUCLEOTIDE SEQUENCE [LARGE SCALE GENOMIC DNA]</scope>
</reference>
<accession>A0A427AMB2</accession>
<evidence type="ECO:0000313" key="1">
    <source>
        <dbReference type="EMBL" id="RRT77340.1"/>
    </source>
</evidence>
<dbReference type="Proteomes" id="UP000287651">
    <property type="component" value="Unassembled WGS sequence"/>
</dbReference>
<protein>
    <submittedName>
        <fullName evidence="1">Uncharacterized protein</fullName>
    </submittedName>
</protein>
<name>A0A427AMB2_ENSVE</name>
<comment type="caution">
    <text evidence="1">The sequence shown here is derived from an EMBL/GenBank/DDBJ whole genome shotgun (WGS) entry which is preliminary data.</text>
</comment>
<dbReference type="EMBL" id="AMZH03001957">
    <property type="protein sequence ID" value="RRT77340.1"/>
    <property type="molecule type" value="Genomic_DNA"/>
</dbReference>
<dbReference type="AlphaFoldDB" id="A0A427AMB2"/>
<evidence type="ECO:0000313" key="2">
    <source>
        <dbReference type="Proteomes" id="UP000287651"/>
    </source>
</evidence>
<proteinExistence type="predicted"/>
<sequence length="70" mass="7708">MTGFRFYKVGSSGRYPSTLLVPNPVKSPNQFRLLWVCRMQTDLGEERSSTSKTMVVGVAPQKGSVALLSD</sequence>
<gene>
    <name evidence="1" type="ORF">B296_00028848</name>
</gene>
<organism evidence="1 2">
    <name type="scientific">Ensete ventricosum</name>
    <name type="common">Abyssinian banana</name>
    <name type="synonym">Musa ensete</name>
    <dbReference type="NCBI Taxonomy" id="4639"/>
    <lineage>
        <taxon>Eukaryota</taxon>
        <taxon>Viridiplantae</taxon>
        <taxon>Streptophyta</taxon>
        <taxon>Embryophyta</taxon>
        <taxon>Tracheophyta</taxon>
        <taxon>Spermatophyta</taxon>
        <taxon>Magnoliopsida</taxon>
        <taxon>Liliopsida</taxon>
        <taxon>Zingiberales</taxon>
        <taxon>Musaceae</taxon>
        <taxon>Ensete</taxon>
    </lineage>
</organism>